<dbReference type="HOGENOM" id="CLU_3198443_0_0_3"/>
<keyword evidence="2" id="KW-1185">Reference proteome</keyword>
<dbReference type="STRING" id="118168.MC7420_3511"/>
<organism evidence="1 2">
    <name type="scientific">Coleofasciculus chthonoplastes PCC 7420</name>
    <dbReference type="NCBI Taxonomy" id="118168"/>
    <lineage>
        <taxon>Bacteria</taxon>
        <taxon>Bacillati</taxon>
        <taxon>Cyanobacteriota</taxon>
        <taxon>Cyanophyceae</taxon>
        <taxon>Coleofasciculales</taxon>
        <taxon>Coleofasciculaceae</taxon>
        <taxon>Coleofasciculus</taxon>
    </lineage>
</organism>
<evidence type="ECO:0000313" key="1">
    <source>
        <dbReference type="EMBL" id="EDX72439.1"/>
    </source>
</evidence>
<evidence type="ECO:0000313" key="2">
    <source>
        <dbReference type="Proteomes" id="UP000003835"/>
    </source>
</evidence>
<reference evidence="1 2" key="1">
    <citation type="submission" date="2008-07" db="EMBL/GenBank/DDBJ databases">
        <authorList>
            <person name="Tandeau de Marsac N."/>
            <person name="Ferriera S."/>
            <person name="Johnson J."/>
            <person name="Kravitz S."/>
            <person name="Beeson K."/>
            <person name="Sutton G."/>
            <person name="Rogers Y.-H."/>
            <person name="Friedman R."/>
            <person name="Frazier M."/>
            <person name="Venter J.C."/>
        </authorList>
    </citation>
    <scope>NUCLEOTIDE SEQUENCE [LARGE SCALE GENOMIC DNA]</scope>
    <source>
        <strain evidence="1 2">PCC 7420</strain>
    </source>
</reference>
<sequence length="45" mass="4937">MSLALGQNSTLSQGGFCTKVISNSQQKVPKPAPTYPLHIQEFPYE</sequence>
<protein>
    <submittedName>
        <fullName evidence="1">Uncharacterized protein</fullName>
    </submittedName>
</protein>
<accession>B4W055</accession>
<dbReference type="EMBL" id="DS989864">
    <property type="protein sequence ID" value="EDX72439.1"/>
    <property type="molecule type" value="Genomic_DNA"/>
</dbReference>
<proteinExistence type="predicted"/>
<gene>
    <name evidence="1" type="ORF">MC7420_3511</name>
</gene>
<name>B4W055_9CYAN</name>
<dbReference type="AlphaFoldDB" id="B4W055"/>
<dbReference type="Proteomes" id="UP000003835">
    <property type="component" value="Unassembled WGS sequence"/>
</dbReference>